<sequence length="275" mass="30433">MEITSRSELREQPTAAPMPHPGKHPRDRPTDPVKLPQRARRKRRAAALPTAKTNSVIQAQDTKQTPAPTLTSTNIRVTQAQDTKPQLAQRVSPSRTRARARTVTAMTRRHREPQPTALLADWEPFPRDPMPGPHPIPPQHPLVELLDQALTRDGWTEQVQQAMSDPALLQWTVVLRTAANRAKIAWRTGATPDDPRFPAWRAQALQALADVSTPDQRNADGALAKYLVHRLTTTPARPATGQRTIKASIRAEAMLAATSGDPRTAATITRLLTRD</sequence>
<accession>K6X377</accession>
<evidence type="ECO:0000313" key="2">
    <source>
        <dbReference type="EMBL" id="GAC00527.1"/>
    </source>
</evidence>
<dbReference type="AlphaFoldDB" id="K6X377"/>
<gene>
    <name evidence="2" type="ORF">GONAM_16_00260</name>
</gene>
<feature type="compositionally biased region" description="Polar residues" evidence="1">
    <location>
        <begin position="54"/>
        <end position="94"/>
    </location>
</feature>
<dbReference type="Proteomes" id="UP000035058">
    <property type="component" value="Unassembled WGS sequence"/>
</dbReference>
<dbReference type="EMBL" id="BAHE01000016">
    <property type="protein sequence ID" value="GAC00527.1"/>
    <property type="molecule type" value="Genomic_DNA"/>
</dbReference>
<protein>
    <recommendedName>
        <fullName evidence="4">DUF222 domain-containing protein</fullName>
    </recommendedName>
</protein>
<reference evidence="2 3" key="1">
    <citation type="submission" date="2012-08" db="EMBL/GenBank/DDBJ databases">
        <title>Whole genome shotgun sequence of Gordonia namibiensis NBRC 108229.</title>
        <authorList>
            <person name="Isaki-Nakamura S."/>
            <person name="Hosoyama A."/>
            <person name="Tsuchikane K."/>
            <person name="Katsumata H."/>
            <person name="Baba S."/>
            <person name="Yamazaki S."/>
            <person name="Fujita N."/>
        </authorList>
    </citation>
    <scope>NUCLEOTIDE SEQUENCE [LARGE SCALE GENOMIC DNA]</scope>
    <source>
        <strain evidence="2 3">NBRC 108229</strain>
    </source>
</reference>
<organism evidence="2 3">
    <name type="scientific">Gordonia namibiensis NBRC 108229</name>
    <dbReference type="NCBI Taxonomy" id="1208314"/>
    <lineage>
        <taxon>Bacteria</taxon>
        <taxon>Bacillati</taxon>
        <taxon>Actinomycetota</taxon>
        <taxon>Actinomycetes</taxon>
        <taxon>Mycobacteriales</taxon>
        <taxon>Gordoniaceae</taxon>
        <taxon>Gordonia</taxon>
    </lineage>
</organism>
<feature type="compositionally biased region" description="Basic and acidic residues" evidence="1">
    <location>
        <begin position="1"/>
        <end position="11"/>
    </location>
</feature>
<evidence type="ECO:0000256" key="1">
    <source>
        <dbReference type="SAM" id="MobiDB-lite"/>
    </source>
</evidence>
<comment type="caution">
    <text evidence="2">The sequence shown here is derived from an EMBL/GenBank/DDBJ whole genome shotgun (WGS) entry which is preliminary data.</text>
</comment>
<feature type="region of interest" description="Disordered" evidence="1">
    <location>
        <begin position="1"/>
        <end position="111"/>
    </location>
</feature>
<evidence type="ECO:0000313" key="3">
    <source>
        <dbReference type="Proteomes" id="UP000035058"/>
    </source>
</evidence>
<keyword evidence="3" id="KW-1185">Reference proteome</keyword>
<proteinExistence type="predicted"/>
<evidence type="ECO:0008006" key="4">
    <source>
        <dbReference type="Google" id="ProtNLM"/>
    </source>
</evidence>
<name>K6X377_9ACTN</name>